<proteinExistence type="predicted"/>
<keyword evidence="1" id="KW-0863">Zinc-finger</keyword>
<keyword evidence="5" id="KW-1185">Reference proteome</keyword>
<dbReference type="InterPro" id="IPR001841">
    <property type="entry name" value="Znf_RING"/>
</dbReference>
<dbReference type="SUPFAM" id="SSF57850">
    <property type="entry name" value="RING/U-box"/>
    <property type="match status" value="1"/>
</dbReference>
<dbReference type="PANTHER" id="PTHR47258">
    <property type="match status" value="1"/>
</dbReference>
<feature type="domain" description="RING-type" evidence="3">
    <location>
        <begin position="189"/>
        <end position="235"/>
    </location>
</feature>
<organism evidence="4 5">
    <name type="scientific">Punica granatum</name>
    <name type="common">Pomegranate</name>
    <dbReference type="NCBI Taxonomy" id="22663"/>
    <lineage>
        <taxon>Eukaryota</taxon>
        <taxon>Viridiplantae</taxon>
        <taxon>Streptophyta</taxon>
        <taxon>Embryophyta</taxon>
        <taxon>Tracheophyta</taxon>
        <taxon>Spermatophyta</taxon>
        <taxon>Magnoliopsida</taxon>
        <taxon>eudicotyledons</taxon>
        <taxon>Gunneridae</taxon>
        <taxon>Pentapetalae</taxon>
        <taxon>rosids</taxon>
        <taxon>malvids</taxon>
        <taxon>Myrtales</taxon>
        <taxon>Lythraceae</taxon>
        <taxon>Punica</taxon>
    </lineage>
</organism>
<dbReference type="STRING" id="22663.A0A2I0HIG5"/>
<comment type="caution">
    <text evidence="4">The sequence shown here is derived from an EMBL/GenBank/DDBJ whole genome shotgun (WGS) entry which is preliminary data.</text>
</comment>
<keyword evidence="1" id="KW-0862">Zinc</keyword>
<feature type="compositionally biased region" description="Low complexity" evidence="2">
    <location>
        <begin position="28"/>
        <end position="42"/>
    </location>
</feature>
<evidence type="ECO:0000256" key="2">
    <source>
        <dbReference type="SAM" id="MobiDB-lite"/>
    </source>
</evidence>
<feature type="non-terminal residue" evidence="4">
    <location>
        <position position="1"/>
    </location>
</feature>
<reference evidence="4 5" key="1">
    <citation type="submission" date="2017-11" db="EMBL/GenBank/DDBJ databases">
        <title>De-novo sequencing of pomegranate (Punica granatum L.) genome.</title>
        <authorList>
            <person name="Akparov Z."/>
            <person name="Amiraslanov A."/>
            <person name="Hajiyeva S."/>
            <person name="Abbasov M."/>
            <person name="Kaur K."/>
            <person name="Hamwieh A."/>
            <person name="Solovyev V."/>
            <person name="Salamov A."/>
            <person name="Braich B."/>
            <person name="Kosarev P."/>
            <person name="Mahmoud A."/>
            <person name="Hajiyev E."/>
            <person name="Babayeva S."/>
            <person name="Izzatullayeva V."/>
            <person name="Mammadov A."/>
            <person name="Mammadov A."/>
            <person name="Sharifova S."/>
            <person name="Ojaghi J."/>
            <person name="Eynullazada K."/>
            <person name="Bayramov B."/>
            <person name="Abdulazimova A."/>
            <person name="Shahmuradov I."/>
        </authorList>
    </citation>
    <scope>NUCLEOTIDE SEQUENCE [LARGE SCALE GENOMIC DNA]</scope>
    <source>
        <strain evidence="5">cv. AG2017</strain>
        <tissue evidence="4">Leaf</tissue>
    </source>
</reference>
<dbReference type="AlphaFoldDB" id="A0A2I0HIG5"/>
<dbReference type="Gene3D" id="3.30.40.10">
    <property type="entry name" value="Zinc/RING finger domain, C3HC4 (zinc finger)"/>
    <property type="match status" value="1"/>
</dbReference>
<gene>
    <name evidence="4" type="ORF">CRG98_048484</name>
</gene>
<feature type="compositionally biased region" description="Polar residues" evidence="2">
    <location>
        <begin position="50"/>
        <end position="66"/>
    </location>
</feature>
<dbReference type="EMBL" id="PGOL01009179">
    <property type="protein sequence ID" value="PKI31116.1"/>
    <property type="molecule type" value="Genomic_DNA"/>
</dbReference>
<accession>A0A2I0HIG5</accession>
<dbReference type="SMART" id="SM00184">
    <property type="entry name" value="RING"/>
    <property type="match status" value="1"/>
</dbReference>
<name>A0A2I0HIG5_PUNGR</name>
<evidence type="ECO:0000256" key="1">
    <source>
        <dbReference type="PROSITE-ProRule" id="PRU00175"/>
    </source>
</evidence>
<evidence type="ECO:0000313" key="5">
    <source>
        <dbReference type="Proteomes" id="UP000233551"/>
    </source>
</evidence>
<dbReference type="InterPro" id="IPR013083">
    <property type="entry name" value="Znf_RING/FYVE/PHD"/>
</dbReference>
<protein>
    <recommendedName>
        <fullName evidence="3">RING-type domain-containing protein</fullName>
    </recommendedName>
</protein>
<feature type="region of interest" description="Disordered" evidence="2">
    <location>
        <begin position="28"/>
        <end position="70"/>
    </location>
</feature>
<keyword evidence="1" id="KW-0479">Metal-binding</keyword>
<dbReference type="PANTHER" id="PTHR47258:SF3">
    <property type="entry name" value="F21J9.24-RELATED"/>
    <property type="match status" value="1"/>
</dbReference>
<evidence type="ECO:0000313" key="4">
    <source>
        <dbReference type="EMBL" id="PKI31116.1"/>
    </source>
</evidence>
<dbReference type="Proteomes" id="UP000233551">
    <property type="component" value="Unassembled WGS sequence"/>
</dbReference>
<dbReference type="InterPro" id="IPR044249">
    <property type="entry name" value="XERICO-like"/>
</dbReference>
<sequence length="238" mass="25931">IESFASVIPFHCPSCLCPARRHKRSSVRRSGVASRGSGHVRGAGLVSLSRGPQSRSPGWRPTSTPPHANGKFDLSSELRQACNELLLYVLCEMGLSSFPNAQDGLLPMLVVSAIFVVALLKSTARSLGHGSPGNANNSYLAPLSQAEELTAGTESGVVLTTRFRYLCREKSKDGSSTVMIGSRAMAEQCCVCLCGFEEEEEVSELRCRHFFHKACLQQWFNNLCSISRLTCPLCRSFL</sequence>
<dbReference type="GO" id="GO:0008270">
    <property type="term" value="F:zinc ion binding"/>
    <property type="evidence" value="ECO:0007669"/>
    <property type="project" value="UniProtKB-KW"/>
</dbReference>
<evidence type="ECO:0000259" key="3">
    <source>
        <dbReference type="PROSITE" id="PS50089"/>
    </source>
</evidence>
<dbReference type="Pfam" id="PF13639">
    <property type="entry name" value="zf-RING_2"/>
    <property type="match status" value="1"/>
</dbReference>
<dbReference type="PROSITE" id="PS50089">
    <property type="entry name" value="ZF_RING_2"/>
    <property type="match status" value="1"/>
</dbReference>